<evidence type="ECO:0000313" key="4">
    <source>
        <dbReference type="EMBL" id="SEG86942.1"/>
    </source>
</evidence>
<evidence type="ECO:0000259" key="3">
    <source>
        <dbReference type="PROSITE" id="PS51186"/>
    </source>
</evidence>
<evidence type="ECO:0000313" key="5">
    <source>
        <dbReference type="Proteomes" id="UP000236754"/>
    </source>
</evidence>
<keyword evidence="5" id="KW-1185">Reference proteome</keyword>
<dbReference type="PROSITE" id="PS51186">
    <property type="entry name" value="GNAT"/>
    <property type="match status" value="1"/>
</dbReference>
<dbReference type="SUPFAM" id="SSF55729">
    <property type="entry name" value="Acyl-CoA N-acyltransferases (Nat)"/>
    <property type="match status" value="1"/>
</dbReference>
<dbReference type="InterPro" id="IPR000182">
    <property type="entry name" value="GNAT_dom"/>
</dbReference>
<keyword evidence="4" id="KW-0689">Ribosomal protein</keyword>
<organism evidence="4 5">
    <name type="scientific">Actinacidiphila yanglinensis</name>
    <dbReference type="NCBI Taxonomy" id="310779"/>
    <lineage>
        <taxon>Bacteria</taxon>
        <taxon>Bacillati</taxon>
        <taxon>Actinomycetota</taxon>
        <taxon>Actinomycetes</taxon>
        <taxon>Kitasatosporales</taxon>
        <taxon>Streptomycetaceae</taxon>
        <taxon>Actinacidiphila</taxon>
    </lineage>
</organism>
<dbReference type="GO" id="GO:0016747">
    <property type="term" value="F:acyltransferase activity, transferring groups other than amino-acyl groups"/>
    <property type="evidence" value="ECO:0007669"/>
    <property type="project" value="InterPro"/>
</dbReference>
<proteinExistence type="predicted"/>
<dbReference type="CDD" id="cd04301">
    <property type="entry name" value="NAT_SF"/>
    <property type="match status" value="1"/>
</dbReference>
<keyword evidence="4" id="KW-0687">Ribonucleoprotein</keyword>
<evidence type="ECO:0000256" key="1">
    <source>
        <dbReference type="ARBA" id="ARBA00022679"/>
    </source>
</evidence>
<dbReference type="AlphaFoldDB" id="A0A1H6DNN8"/>
<dbReference type="PANTHER" id="PTHR43877">
    <property type="entry name" value="AMINOALKYLPHOSPHONATE N-ACETYLTRANSFERASE-RELATED-RELATED"/>
    <property type="match status" value="1"/>
</dbReference>
<accession>A0A1H6DNN8</accession>
<dbReference type="RefSeq" id="WP_103889435.1">
    <property type="nucleotide sequence ID" value="NZ_FNVU01000018.1"/>
</dbReference>
<reference evidence="4 5" key="1">
    <citation type="submission" date="2016-10" db="EMBL/GenBank/DDBJ databases">
        <authorList>
            <person name="de Groot N.N."/>
        </authorList>
    </citation>
    <scope>NUCLEOTIDE SEQUENCE [LARGE SCALE GENOMIC DNA]</scope>
    <source>
        <strain evidence="4 5">CGMCC 4.2023</strain>
    </source>
</reference>
<keyword evidence="1" id="KW-0808">Transferase</keyword>
<dbReference type="EMBL" id="FNVU01000018">
    <property type="protein sequence ID" value="SEG86942.1"/>
    <property type="molecule type" value="Genomic_DNA"/>
</dbReference>
<gene>
    <name evidence="4" type="ORF">SAMN05216223_11810</name>
</gene>
<dbReference type="Gene3D" id="3.40.630.30">
    <property type="match status" value="1"/>
</dbReference>
<evidence type="ECO:0000256" key="2">
    <source>
        <dbReference type="ARBA" id="ARBA00023315"/>
    </source>
</evidence>
<feature type="domain" description="N-acetyltransferase" evidence="3">
    <location>
        <begin position="5"/>
        <end position="153"/>
    </location>
</feature>
<dbReference type="GO" id="GO:0005840">
    <property type="term" value="C:ribosome"/>
    <property type="evidence" value="ECO:0007669"/>
    <property type="project" value="UniProtKB-KW"/>
</dbReference>
<dbReference type="InterPro" id="IPR016181">
    <property type="entry name" value="Acyl_CoA_acyltransferase"/>
</dbReference>
<dbReference type="InterPro" id="IPR050832">
    <property type="entry name" value="Bact_Acetyltransf"/>
</dbReference>
<sequence length="153" mass="16943">MTHNGHLRTATAQDSAALLRLWGLLFDEDADREGPWRSHAAKWFARFVDDRDDARFPVIEVDGVVVATAIGTLELGVPNPQCTKGRSVRLANVITMTEHRGHGYGTALVLDVLNWARSIDADRIDLSATAEGQRLYDKLGFTLTAAPRMKFIL</sequence>
<dbReference type="OrthoDB" id="1706016at2"/>
<keyword evidence="2" id="KW-0012">Acyltransferase</keyword>
<dbReference type="Proteomes" id="UP000236754">
    <property type="component" value="Unassembled WGS sequence"/>
</dbReference>
<dbReference type="Pfam" id="PF00583">
    <property type="entry name" value="Acetyltransf_1"/>
    <property type="match status" value="1"/>
</dbReference>
<name>A0A1H6DNN8_9ACTN</name>
<protein>
    <submittedName>
        <fullName evidence="4">Ribosomal protein S18 acetylase RimI</fullName>
    </submittedName>
</protein>
<dbReference type="PANTHER" id="PTHR43877:SF2">
    <property type="entry name" value="AMINOALKYLPHOSPHONATE N-ACETYLTRANSFERASE-RELATED"/>
    <property type="match status" value="1"/>
</dbReference>